<dbReference type="AlphaFoldDB" id="A0A0E0LSP7"/>
<evidence type="ECO:0000313" key="2">
    <source>
        <dbReference type="EnsemblPlants" id="OPUNC08G06850.1"/>
    </source>
</evidence>
<dbReference type="SUPFAM" id="SSF53474">
    <property type="entry name" value="alpha/beta-Hydrolases"/>
    <property type="match status" value="2"/>
</dbReference>
<reference evidence="2" key="1">
    <citation type="submission" date="2015-04" db="UniProtKB">
        <authorList>
            <consortium name="EnsemblPlants"/>
        </authorList>
    </citation>
    <scope>IDENTIFICATION</scope>
</reference>
<dbReference type="PANTHER" id="PTHR17630">
    <property type="entry name" value="DIENELACTONE HYDROLASE"/>
    <property type="match status" value="1"/>
</dbReference>
<dbReference type="eggNOG" id="KOG3043">
    <property type="taxonomic scope" value="Eukaryota"/>
</dbReference>
<accession>A0A0E0LSP7</accession>
<organism evidence="2">
    <name type="scientific">Oryza punctata</name>
    <name type="common">Red rice</name>
    <dbReference type="NCBI Taxonomy" id="4537"/>
    <lineage>
        <taxon>Eukaryota</taxon>
        <taxon>Viridiplantae</taxon>
        <taxon>Streptophyta</taxon>
        <taxon>Embryophyta</taxon>
        <taxon>Tracheophyta</taxon>
        <taxon>Spermatophyta</taxon>
        <taxon>Magnoliopsida</taxon>
        <taxon>Liliopsida</taxon>
        <taxon>Poales</taxon>
        <taxon>Poaceae</taxon>
        <taxon>BOP clade</taxon>
        <taxon>Oryzoideae</taxon>
        <taxon>Oryzeae</taxon>
        <taxon>Oryzinae</taxon>
        <taxon>Oryza</taxon>
    </lineage>
</organism>
<dbReference type="GO" id="GO:0016787">
    <property type="term" value="F:hydrolase activity"/>
    <property type="evidence" value="ECO:0007669"/>
    <property type="project" value="InterPro"/>
</dbReference>
<sequence>MASITHQRFRRPTDAIIEPKHFVYGLICIKKYMDCQLSRVMTKTAFCGDGDGRPAFQLSASAAELTITMAPASMLYRSLLYLAVAAAGGGGAATTAGPPRLQCLENAPELTAAGDGEAGVVVQNLAGFVAYVTGATHSGRAIVLVSDVFGFEAPLLRKIADKVGEAGYYVVVPDFFHGRPYNGDPSINITQWIVAHSPVKAAEDSKPIFAALKREGKYVVGVGGYCWGGKLAVEVAKTNEVGAIVISHPSSVTADDMKDVKCPIEILGAENDTVTPPRLVYQFVNALRQRTELIPVGVGASGEAIQENRPALIKRSRCLKTGDVGQNSISGWIRPEPKNSAQTDLGVEARMRGFGVIGLLCLAVAAGGGGAATTADPLSLPCLDNPPELTADGDGEAGVVVDDLAGFPPYVTDTVHSGRASSWPPTSMVKAAEDAKSIFAALKREGKSVVGIGVSAQVHLTGKFAVEVAKTSAVEAIVISHPSEVIVDDMKDVKCPIEIPGGQNDPVTSPRLVDQFRSPAPTALILLCRGLPLELLQMASYNDSGFPSLATGWSATGFSKAKVTQAFFFFTGEPRSREADLFLISEEDLNLTCKEAPFRYDPNCLPVLQPPQLGGPFKVDYFAKIFPRVSHGFACNPFAVSTDSTAEQALTSMLDWFEKHLK</sequence>
<feature type="domain" description="Dienelactone hydrolase" evidence="1">
    <location>
        <begin position="130"/>
        <end position="290"/>
    </location>
</feature>
<dbReference type="Pfam" id="PF01738">
    <property type="entry name" value="DLH"/>
    <property type="match status" value="1"/>
</dbReference>
<evidence type="ECO:0000259" key="1">
    <source>
        <dbReference type="Pfam" id="PF01738"/>
    </source>
</evidence>
<dbReference type="Gramene" id="OPUNC08G06850.1">
    <property type="protein sequence ID" value="OPUNC08G06850.1"/>
    <property type="gene ID" value="OPUNC08G06850"/>
</dbReference>
<reference evidence="2" key="2">
    <citation type="submission" date="2018-05" db="EMBL/GenBank/DDBJ databases">
        <title>OpunRS2 (Oryza punctata Reference Sequence Version 2).</title>
        <authorList>
            <person name="Zhang J."/>
            <person name="Kudrna D."/>
            <person name="Lee S."/>
            <person name="Talag J."/>
            <person name="Welchert J."/>
            <person name="Wing R.A."/>
        </authorList>
    </citation>
    <scope>NUCLEOTIDE SEQUENCE [LARGE SCALE GENOMIC DNA]</scope>
</reference>
<dbReference type="PANTHER" id="PTHR17630:SF56">
    <property type="entry name" value="ENDO-1,3_1,4-BETA-D-GLUCANASE"/>
    <property type="match status" value="1"/>
</dbReference>
<dbReference type="STRING" id="4537.A0A0E0LSP7"/>
<protein>
    <recommendedName>
        <fullName evidence="1">Dienelactone hydrolase domain-containing protein</fullName>
    </recommendedName>
</protein>
<dbReference type="Proteomes" id="UP000026962">
    <property type="component" value="Chromosome 8"/>
</dbReference>
<dbReference type="EnsemblPlants" id="OPUNC08G06850.1">
    <property type="protein sequence ID" value="OPUNC08G06850.1"/>
    <property type="gene ID" value="OPUNC08G06850"/>
</dbReference>
<dbReference type="Gene3D" id="3.40.50.1820">
    <property type="entry name" value="alpha/beta hydrolase"/>
    <property type="match status" value="2"/>
</dbReference>
<dbReference type="InterPro" id="IPR029058">
    <property type="entry name" value="AB_hydrolase_fold"/>
</dbReference>
<evidence type="ECO:0000313" key="3">
    <source>
        <dbReference type="Proteomes" id="UP000026962"/>
    </source>
</evidence>
<dbReference type="InterPro" id="IPR002925">
    <property type="entry name" value="Dienelactn_hydro"/>
</dbReference>
<name>A0A0E0LSP7_ORYPU</name>
<dbReference type="HOGENOM" id="CLU_414699_0_0_1"/>
<keyword evidence="3" id="KW-1185">Reference proteome</keyword>
<proteinExistence type="predicted"/>